<dbReference type="InterPro" id="IPR011990">
    <property type="entry name" value="TPR-like_helical_dom_sf"/>
</dbReference>
<dbReference type="Gene3D" id="1.25.40.10">
    <property type="entry name" value="Tetratricopeptide repeat domain"/>
    <property type="match status" value="2"/>
</dbReference>
<dbReference type="EMBL" id="JAATIS010004524">
    <property type="protein sequence ID" value="KAG2461885.1"/>
    <property type="molecule type" value="Genomic_DNA"/>
</dbReference>
<dbReference type="RefSeq" id="XP_039591401.1">
    <property type="nucleotide sequence ID" value="XM_039735467.1"/>
</dbReference>
<dbReference type="InterPro" id="IPR019734">
    <property type="entry name" value="TPR_rpt"/>
</dbReference>
<dbReference type="InterPro" id="IPR042342">
    <property type="entry name" value="TTC22"/>
</dbReference>
<accession>A0A8X7X4L9</accession>
<gene>
    <name evidence="1" type="primary">Ttc22</name>
    <name evidence="1" type="ORF">GTO96_0009036</name>
</gene>
<sequence length="556" mass="62735">MGEEGSTADIEQLISEMDFIPGHFSLALNVNFEFTVPTRLRHRDIKLKRDSLRLELESEVGPQQYAIRHLLGLFAFHLDDFHEAEDNFASICKEDPHNLNAWANLGFVYDKLRREAEGAECVDKVSALMGLREGGRLLSARCLAEQAYAYAYDVGLSSEQERAEKLRAAIGAYDKAIEYGGQEIPIEEKRSWHFSMAAMMIRLDGILGNQKSSERVRGASYGRALKLLRDAIKSSNLHHRALTWCYIGVMLERQESFLVVPMAVHDEGFTCTDPLDCYYKAIELAKEDPFILNRLAKVFLFIGKHDMATGVCNMALDILANPELNWQAYSTRAKVHITAYVRDLERVKLGFSGVPDRENLSKAKTDLENIVEVHPCLKTHLDIGQVYYYMGVDALQERHLVDEAAINKALVFLSKALEDELGDVLPEIHLLRGKCLLLKSEEENAAECFKRAVEMDDGGQAESFRGLLEALLALYSQRKAGAEAVIAELEEWLGKAEEKYPLEQVRRELQAVCRSHTAEVSDLSRAMIRAGKLDLVRLLLSTVEPRRTELTRSLSL</sequence>
<comment type="caution">
    <text evidence="1">The sequence shown here is derived from an EMBL/GenBank/DDBJ whole genome shotgun (WGS) entry which is preliminary data.</text>
</comment>
<dbReference type="Proteomes" id="UP000886611">
    <property type="component" value="Unassembled WGS sequence"/>
</dbReference>
<proteinExistence type="predicted"/>
<dbReference type="SUPFAM" id="SSF48452">
    <property type="entry name" value="TPR-like"/>
    <property type="match status" value="2"/>
</dbReference>
<name>A0A8X7X4L9_POLSE</name>
<dbReference type="AlphaFoldDB" id="A0A8X7X4L9"/>
<dbReference type="PANTHER" id="PTHR16253:SF0">
    <property type="entry name" value="TETRATRICOPEPTIDE REPEAT PROTEIN 22"/>
    <property type="match status" value="1"/>
</dbReference>
<reference evidence="1 2" key="1">
    <citation type="journal article" date="2021" name="Cell">
        <title>Tracing the genetic footprints of vertebrate landing in non-teleost ray-finned fishes.</title>
        <authorList>
            <person name="Bi X."/>
            <person name="Wang K."/>
            <person name="Yang L."/>
            <person name="Pan H."/>
            <person name="Jiang H."/>
            <person name="Wei Q."/>
            <person name="Fang M."/>
            <person name="Yu H."/>
            <person name="Zhu C."/>
            <person name="Cai Y."/>
            <person name="He Y."/>
            <person name="Gan X."/>
            <person name="Zeng H."/>
            <person name="Yu D."/>
            <person name="Zhu Y."/>
            <person name="Jiang H."/>
            <person name="Qiu Q."/>
            <person name="Yang H."/>
            <person name="Zhang Y.E."/>
            <person name="Wang W."/>
            <person name="Zhu M."/>
            <person name="He S."/>
            <person name="Zhang G."/>
        </authorList>
    </citation>
    <scope>NUCLEOTIDE SEQUENCE [LARGE SCALE GENOMIC DNA]</scope>
    <source>
        <strain evidence="1">Bchr_013</strain>
    </source>
</reference>
<evidence type="ECO:0000313" key="1">
    <source>
        <dbReference type="EMBL" id="KAG2461885.1"/>
    </source>
</evidence>
<feature type="non-terminal residue" evidence="1">
    <location>
        <position position="1"/>
    </location>
</feature>
<organism evidence="1 2">
    <name type="scientific">Polypterus senegalus</name>
    <name type="common">Senegal bichir</name>
    <dbReference type="NCBI Taxonomy" id="55291"/>
    <lineage>
        <taxon>Eukaryota</taxon>
        <taxon>Metazoa</taxon>
        <taxon>Chordata</taxon>
        <taxon>Craniata</taxon>
        <taxon>Vertebrata</taxon>
        <taxon>Euteleostomi</taxon>
        <taxon>Actinopterygii</taxon>
        <taxon>Polypteriformes</taxon>
        <taxon>Polypteridae</taxon>
        <taxon>Polypterus</taxon>
    </lineage>
</organism>
<keyword evidence="2" id="KW-1185">Reference proteome</keyword>
<dbReference type="SMART" id="SM00028">
    <property type="entry name" value="TPR"/>
    <property type="match status" value="4"/>
</dbReference>
<feature type="non-terminal residue" evidence="1">
    <location>
        <position position="556"/>
    </location>
</feature>
<evidence type="ECO:0000313" key="2">
    <source>
        <dbReference type="Proteomes" id="UP000886611"/>
    </source>
</evidence>
<dbReference type="OrthoDB" id="9976543at2759"/>
<dbReference type="GeneID" id="120514857"/>
<dbReference type="PANTHER" id="PTHR16253">
    <property type="entry name" value="TETRATRICOPEPTIDE REPEAT PROTEIN 22"/>
    <property type="match status" value="1"/>
</dbReference>
<protein>
    <submittedName>
        <fullName evidence="1">TTC22 protein</fullName>
    </submittedName>
</protein>